<name>A0ABU6ZNG1_9FABA</name>
<protein>
    <submittedName>
        <fullName evidence="1">Uncharacterized protein</fullName>
    </submittedName>
</protein>
<dbReference type="Proteomes" id="UP001341840">
    <property type="component" value="Unassembled WGS sequence"/>
</dbReference>
<evidence type="ECO:0000313" key="2">
    <source>
        <dbReference type="Proteomes" id="UP001341840"/>
    </source>
</evidence>
<organism evidence="1 2">
    <name type="scientific">Stylosanthes scabra</name>
    <dbReference type="NCBI Taxonomy" id="79078"/>
    <lineage>
        <taxon>Eukaryota</taxon>
        <taxon>Viridiplantae</taxon>
        <taxon>Streptophyta</taxon>
        <taxon>Embryophyta</taxon>
        <taxon>Tracheophyta</taxon>
        <taxon>Spermatophyta</taxon>
        <taxon>Magnoliopsida</taxon>
        <taxon>eudicotyledons</taxon>
        <taxon>Gunneridae</taxon>
        <taxon>Pentapetalae</taxon>
        <taxon>rosids</taxon>
        <taxon>fabids</taxon>
        <taxon>Fabales</taxon>
        <taxon>Fabaceae</taxon>
        <taxon>Papilionoideae</taxon>
        <taxon>50 kb inversion clade</taxon>
        <taxon>dalbergioids sensu lato</taxon>
        <taxon>Dalbergieae</taxon>
        <taxon>Pterocarpus clade</taxon>
        <taxon>Stylosanthes</taxon>
    </lineage>
</organism>
<gene>
    <name evidence="1" type="ORF">PIB30_074308</name>
</gene>
<evidence type="ECO:0000313" key="1">
    <source>
        <dbReference type="EMBL" id="MED6223471.1"/>
    </source>
</evidence>
<dbReference type="EMBL" id="JASCZI010272781">
    <property type="protein sequence ID" value="MED6223471.1"/>
    <property type="molecule type" value="Genomic_DNA"/>
</dbReference>
<sequence>MFGPVVQNRIVGEVNRRQVVAKDYWRSRARLSKLEEEVFGPLYLGEGCCKGSLLSLGAAPAHGGLFRRLPRDQVRAVEDAVAGGGPPVVKHTGAPQLWNDTELGFQGGFQY</sequence>
<comment type="caution">
    <text evidence="1">The sequence shown here is derived from an EMBL/GenBank/DDBJ whole genome shotgun (WGS) entry which is preliminary data.</text>
</comment>
<accession>A0ABU6ZNG1</accession>
<proteinExistence type="predicted"/>
<keyword evidence="2" id="KW-1185">Reference proteome</keyword>
<reference evidence="1 2" key="1">
    <citation type="journal article" date="2023" name="Plants (Basel)">
        <title>Bridging the Gap: Combining Genomics and Transcriptomics Approaches to Understand Stylosanthes scabra, an Orphan Legume from the Brazilian Caatinga.</title>
        <authorList>
            <person name="Ferreira-Neto J.R.C."/>
            <person name="da Silva M.D."/>
            <person name="Binneck E."/>
            <person name="de Melo N.F."/>
            <person name="da Silva R.H."/>
            <person name="de Melo A.L.T.M."/>
            <person name="Pandolfi V."/>
            <person name="Bustamante F.O."/>
            <person name="Brasileiro-Vidal A.C."/>
            <person name="Benko-Iseppon A.M."/>
        </authorList>
    </citation>
    <scope>NUCLEOTIDE SEQUENCE [LARGE SCALE GENOMIC DNA]</scope>
    <source>
        <tissue evidence="1">Leaves</tissue>
    </source>
</reference>